<evidence type="ECO:0000256" key="1">
    <source>
        <dbReference type="SAM" id="Phobius"/>
    </source>
</evidence>
<keyword evidence="3" id="KW-1185">Reference proteome</keyword>
<proteinExistence type="predicted"/>
<reference evidence="2" key="1">
    <citation type="submission" date="2021-06" db="EMBL/GenBank/DDBJ databases">
        <authorList>
            <person name="Hodson N. C."/>
            <person name="Mongue J. A."/>
            <person name="Jaron S. K."/>
        </authorList>
    </citation>
    <scope>NUCLEOTIDE SEQUENCE</scope>
</reference>
<evidence type="ECO:0000313" key="2">
    <source>
        <dbReference type="EMBL" id="CAG7718400.1"/>
    </source>
</evidence>
<dbReference type="AlphaFoldDB" id="A0A8J2JJL2"/>
<feature type="transmembrane region" description="Helical" evidence="1">
    <location>
        <begin position="69"/>
        <end position="91"/>
    </location>
</feature>
<dbReference type="Proteomes" id="UP000708208">
    <property type="component" value="Unassembled WGS sequence"/>
</dbReference>
<evidence type="ECO:0000313" key="3">
    <source>
        <dbReference type="Proteomes" id="UP000708208"/>
    </source>
</evidence>
<accession>A0A8J2JJL2</accession>
<feature type="transmembrane region" description="Helical" evidence="1">
    <location>
        <begin position="15"/>
        <end position="35"/>
    </location>
</feature>
<keyword evidence="1" id="KW-0472">Membrane</keyword>
<gene>
    <name evidence="2" type="ORF">AFUS01_LOCUS7792</name>
</gene>
<feature type="non-terminal residue" evidence="2">
    <location>
        <position position="1"/>
    </location>
</feature>
<comment type="caution">
    <text evidence="2">The sequence shown here is derived from an EMBL/GenBank/DDBJ whole genome shotgun (WGS) entry which is preliminary data.</text>
</comment>
<keyword evidence="1" id="KW-0812">Transmembrane</keyword>
<sequence>SVDKSCDRKKFNRNIVASAYYGALSTLVMIPVLLAKYDTPFKSVFQDINDPFFKLLILTGDSLLITWSFVLRLALLLPLVLATGVPALLVVMSRARNIG</sequence>
<keyword evidence="1" id="KW-1133">Transmembrane helix</keyword>
<name>A0A8J2JJL2_9HEXA</name>
<protein>
    <submittedName>
        <fullName evidence="2">Uncharacterized protein</fullName>
    </submittedName>
</protein>
<organism evidence="2 3">
    <name type="scientific">Allacma fusca</name>
    <dbReference type="NCBI Taxonomy" id="39272"/>
    <lineage>
        <taxon>Eukaryota</taxon>
        <taxon>Metazoa</taxon>
        <taxon>Ecdysozoa</taxon>
        <taxon>Arthropoda</taxon>
        <taxon>Hexapoda</taxon>
        <taxon>Collembola</taxon>
        <taxon>Symphypleona</taxon>
        <taxon>Sminthuridae</taxon>
        <taxon>Allacma</taxon>
    </lineage>
</organism>
<dbReference type="EMBL" id="CAJVCH010053211">
    <property type="protein sequence ID" value="CAG7718400.1"/>
    <property type="molecule type" value="Genomic_DNA"/>
</dbReference>